<dbReference type="Gene3D" id="3.30.700.10">
    <property type="entry name" value="Glycoprotein, Type 4 Pilin"/>
    <property type="match status" value="1"/>
</dbReference>
<dbReference type="InterPro" id="IPR045584">
    <property type="entry name" value="Pilin-like"/>
</dbReference>
<evidence type="ECO:0000313" key="2">
    <source>
        <dbReference type="EMBL" id="TWT35494.1"/>
    </source>
</evidence>
<proteinExistence type="predicted"/>
<dbReference type="EMBL" id="SIHJ01000001">
    <property type="protein sequence ID" value="TWT35494.1"/>
    <property type="molecule type" value="Genomic_DNA"/>
</dbReference>
<dbReference type="SUPFAM" id="SSF54523">
    <property type="entry name" value="Pili subunits"/>
    <property type="match status" value="1"/>
</dbReference>
<evidence type="ECO:0008006" key="4">
    <source>
        <dbReference type="Google" id="ProtNLM"/>
    </source>
</evidence>
<dbReference type="NCBIfam" id="TIGR02532">
    <property type="entry name" value="IV_pilin_GFxxxE"/>
    <property type="match status" value="1"/>
</dbReference>
<keyword evidence="1" id="KW-0472">Membrane</keyword>
<gene>
    <name evidence="2" type="ORF">KOR34_03860</name>
</gene>
<keyword evidence="1" id="KW-1133">Transmembrane helix</keyword>
<keyword evidence="1" id="KW-0812">Transmembrane</keyword>
<evidence type="ECO:0000313" key="3">
    <source>
        <dbReference type="Proteomes" id="UP000316714"/>
    </source>
</evidence>
<dbReference type="OrthoDB" id="277238at2"/>
<comment type="caution">
    <text evidence="2">The sequence shown here is derived from an EMBL/GenBank/DDBJ whole genome shotgun (WGS) entry which is preliminary data.</text>
</comment>
<dbReference type="Pfam" id="PF07963">
    <property type="entry name" value="N_methyl"/>
    <property type="match status" value="1"/>
</dbReference>
<dbReference type="AlphaFoldDB" id="A0A5C5VA62"/>
<accession>A0A5C5VA62</accession>
<reference evidence="2 3" key="1">
    <citation type="submission" date="2019-02" db="EMBL/GenBank/DDBJ databases">
        <title>Deep-cultivation of Planctomycetes and their phenomic and genomic characterization uncovers novel biology.</title>
        <authorList>
            <person name="Wiegand S."/>
            <person name="Jogler M."/>
            <person name="Boedeker C."/>
            <person name="Pinto D."/>
            <person name="Vollmers J."/>
            <person name="Rivas-Marin E."/>
            <person name="Kohn T."/>
            <person name="Peeters S.H."/>
            <person name="Heuer A."/>
            <person name="Rast P."/>
            <person name="Oberbeckmann S."/>
            <person name="Bunk B."/>
            <person name="Jeske O."/>
            <person name="Meyerdierks A."/>
            <person name="Storesund J.E."/>
            <person name="Kallscheuer N."/>
            <person name="Luecker S."/>
            <person name="Lage O.M."/>
            <person name="Pohl T."/>
            <person name="Merkel B.J."/>
            <person name="Hornburger P."/>
            <person name="Mueller R.-W."/>
            <person name="Bruemmer F."/>
            <person name="Labrenz M."/>
            <person name="Spormann A.M."/>
            <person name="Op Den Camp H."/>
            <person name="Overmann J."/>
            <person name="Amann R."/>
            <person name="Jetten M.S.M."/>
            <person name="Mascher T."/>
            <person name="Medema M.H."/>
            <person name="Devos D.P."/>
            <person name="Kaster A.-K."/>
            <person name="Ovreas L."/>
            <person name="Rohde M."/>
            <person name="Galperin M.Y."/>
            <person name="Jogler C."/>
        </authorList>
    </citation>
    <scope>NUCLEOTIDE SEQUENCE [LARGE SCALE GENOMIC DNA]</scope>
    <source>
        <strain evidence="2 3">KOR34</strain>
    </source>
</reference>
<protein>
    <recommendedName>
        <fullName evidence="4">General secretion pathway GspH domain-containing protein</fullName>
    </recommendedName>
</protein>
<feature type="transmembrane region" description="Helical" evidence="1">
    <location>
        <begin position="21"/>
        <end position="39"/>
    </location>
</feature>
<dbReference type="Proteomes" id="UP000316714">
    <property type="component" value="Unassembled WGS sequence"/>
</dbReference>
<dbReference type="InterPro" id="IPR012902">
    <property type="entry name" value="N_methyl_site"/>
</dbReference>
<evidence type="ECO:0000256" key="1">
    <source>
        <dbReference type="SAM" id="Phobius"/>
    </source>
</evidence>
<name>A0A5C5VA62_9BACT</name>
<keyword evidence="3" id="KW-1185">Reference proteome</keyword>
<sequence length="165" mass="17492">MTRALKLQDARLARPQRAFSLLELTLVLAVIGVLSLMAVTRFGVDAISVADGEGVARKLMLDLRQARRRTITTGVDHYLQLTRTAGQVTGFAVCQSGGALVDDARTVPTGVTITSAADQWTFGFDGALQSGGGSSTMTVDGGDFQWLITCYHATGAVRCDKTLSP</sequence>
<organism evidence="2 3">
    <name type="scientific">Posidoniimonas corsicana</name>
    <dbReference type="NCBI Taxonomy" id="1938618"/>
    <lineage>
        <taxon>Bacteria</taxon>
        <taxon>Pseudomonadati</taxon>
        <taxon>Planctomycetota</taxon>
        <taxon>Planctomycetia</taxon>
        <taxon>Pirellulales</taxon>
        <taxon>Lacipirellulaceae</taxon>
        <taxon>Posidoniimonas</taxon>
    </lineage>
</organism>